<dbReference type="HOGENOM" id="CLU_037850_4_1_10"/>
<dbReference type="STRING" id="762982.HMPREF9442_02766"/>
<dbReference type="Proteomes" id="UP000005546">
    <property type="component" value="Unassembled WGS sequence"/>
</dbReference>
<dbReference type="RefSeq" id="WP_008629003.1">
    <property type="nucleotide sequence ID" value="NZ_GL883879.1"/>
</dbReference>
<evidence type="ECO:0000313" key="9">
    <source>
        <dbReference type="Proteomes" id="UP000005546"/>
    </source>
</evidence>
<evidence type="ECO:0000256" key="4">
    <source>
        <dbReference type="ARBA" id="ARBA00023306"/>
    </source>
</evidence>
<sequence length="450" mass="49386">MAVEKEIIVAIEFGSSKIRGVAGCKNIDGSVQVLDIEQVDARNCIRKGVVYNIDKTVMCLKHIVDKMENALEMRVRKVFVGIGGQSLRTKKNTVSRQFATKTVVSQELVDSLLKTNRNTVYAGYEILEVVPQEYHVGLDTTVDPVGVLSSQIDGNYLNIIAKTEIKEYILKCVEAVGLDVAGMFVAPMALAGCVLTDTEKRSGCALVDFGYGTTTVAVYKGNLLRHLAVIPLGGNNITQDLCSLQIDEDEAEGLKMKYGSAYSDLSSEELAKNLLVNNGRTIEERLLVDIVEAREEEILSNVAAQIRNSGYQDKLLAGIVISGAASNVKNLDKAAAARLHPDKTRFARIVPFALQAVHAEQVVKDGSLNTLLALMNEGNQNCVEPKVVMKEEVPEEVAEEQEMPQTAPGFVPVEETHKEVYEREEPKSKGGIWKKFKEKLVDLTKTVTEE</sequence>
<organism evidence="8 9">
    <name type="scientific">Paraprevotella xylaniphila YIT 11841</name>
    <dbReference type="NCBI Taxonomy" id="762982"/>
    <lineage>
        <taxon>Bacteria</taxon>
        <taxon>Pseudomonadati</taxon>
        <taxon>Bacteroidota</taxon>
        <taxon>Bacteroidia</taxon>
        <taxon>Bacteroidales</taxon>
        <taxon>Prevotellaceae</taxon>
        <taxon>Paraprevotella</taxon>
    </lineage>
</organism>
<comment type="subcellular location">
    <subcellularLocation>
        <location evidence="5">Cell membrane</location>
        <topology evidence="5">Peripheral membrane protein</topology>
        <orientation evidence="5">Cytoplasmic side</orientation>
    </subcellularLocation>
    <text evidence="5">Localizes to the Z ring in an FtsZ-dependent manner. Targeted to the membrane through a conserved C-terminal amphipathic helix.</text>
</comment>
<evidence type="ECO:0000313" key="8">
    <source>
        <dbReference type="EMBL" id="EGG51482.1"/>
    </source>
</evidence>
<evidence type="ECO:0000256" key="5">
    <source>
        <dbReference type="HAMAP-Rule" id="MF_02033"/>
    </source>
</evidence>
<dbReference type="AlphaFoldDB" id="F3QX32"/>
<dbReference type="Pfam" id="PF14450">
    <property type="entry name" value="FtsA"/>
    <property type="match status" value="1"/>
</dbReference>
<evidence type="ECO:0000256" key="2">
    <source>
        <dbReference type="ARBA" id="ARBA00022618"/>
    </source>
</evidence>
<evidence type="ECO:0000259" key="7">
    <source>
        <dbReference type="SMART" id="SM00842"/>
    </source>
</evidence>
<reference evidence="8 9" key="1">
    <citation type="submission" date="2011-02" db="EMBL/GenBank/DDBJ databases">
        <authorList>
            <person name="Weinstock G."/>
            <person name="Sodergren E."/>
            <person name="Clifton S."/>
            <person name="Fulton L."/>
            <person name="Fulton B."/>
            <person name="Courtney L."/>
            <person name="Fronick C."/>
            <person name="Harrison M."/>
            <person name="Strong C."/>
            <person name="Farmer C."/>
            <person name="Delahaunty K."/>
            <person name="Markovic C."/>
            <person name="Hall O."/>
            <person name="Minx P."/>
            <person name="Tomlinson C."/>
            <person name="Mitreva M."/>
            <person name="Hou S."/>
            <person name="Chen J."/>
            <person name="Wollam A."/>
            <person name="Pepin K.H."/>
            <person name="Johnson M."/>
            <person name="Bhonagiri V."/>
            <person name="Zhang X."/>
            <person name="Suruliraj S."/>
            <person name="Warren W."/>
            <person name="Chinwalla A."/>
            <person name="Mardis E.R."/>
            <person name="Wilson R.K."/>
        </authorList>
    </citation>
    <scope>NUCLEOTIDE SEQUENCE [LARGE SCALE GENOMIC DNA]</scope>
    <source>
        <strain evidence="8 9">YIT 11841</strain>
    </source>
</reference>
<keyword evidence="9" id="KW-1185">Reference proteome</keyword>
<dbReference type="InterPro" id="IPR050696">
    <property type="entry name" value="FtsA/MreB"/>
</dbReference>
<keyword evidence="3 5" id="KW-0472">Membrane</keyword>
<comment type="function">
    <text evidence="5 6">Cell division protein that is involved in the assembly of the Z ring. May serve as a membrane anchor for the Z ring.</text>
</comment>
<dbReference type="OrthoDB" id="9768127at2"/>
<dbReference type="GO" id="GO:0043093">
    <property type="term" value="P:FtsZ-dependent cytokinesis"/>
    <property type="evidence" value="ECO:0007669"/>
    <property type="project" value="UniProtKB-UniRule"/>
</dbReference>
<dbReference type="GO" id="GO:0009898">
    <property type="term" value="C:cytoplasmic side of plasma membrane"/>
    <property type="evidence" value="ECO:0007669"/>
    <property type="project" value="UniProtKB-UniRule"/>
</dbReference>
<dbReference type="SUPFAM" id="SSF53067">
    <property type="entry name" value="Actin-like ATPase domain"/>
    <property type="match status" value="2"/>
</dbReference>
<dbReference type="Pfam" id="PF02491">
    <property type="entry name" value="SHS2_FTSA"/>
    <property type="match status" value="1"/>
</dbReference>
<keyword evidence="4 5" id="KW-0131">Cell cycle</keyword>
<feature type="domain" description="SHS2" evidence="7">
    <location>
        <begin position="8"/>
        <end position="194"/>
    </location>
</feature>
<dbReference type="InterPro" id="IPR020823">
    <property type="entry name" value="Cell_div_FtsA"/>
</dbReference>
<dbReference type="PANTHER" id="PTHR32432:SF4">
    <property type="entry name" value="CELL DIVISION PROTEIN FTSA"/>
    <property type="match status" value="1"/>
</dbReference>
<proteinExistence type="inferred from homology"/>
<dbReference type="InterPro" id="IPR003494">
    <property type="entry name" value="SHS2_FtsA"/>
</dbReference>
<dbReference type="InterPro" id="IPR043129">
    <property type="entry name" value="ATPase_NBD"/>
</dbReference>
<dbReference type="GO" id="GO:0032153">
    <property type="term" value="C:cell division site"/>
    <property type="evidence" value="ECO:0007669"/>
    <property type="project" value="UniProtKB-UniRule"/>
</dbReference>
<accession>F3QX32</accession>
<evidence type="ECO:0000256" key="3">
    <source>
        <dbReference type="ARBA" id="ARBA00023136"/>
    </source>
</evidence>
<comment type="subunit">
    <text evidence="5">Self-interacts. Interacts with FtsZ.</text>
</comment>
<dbReference type="EMBL" id="AFBR01000083">
    <property type="protein sequence ID" value="EGG51482.1"/>
    <property type="molecule type" value="Genomic_DNA"/>
</dbReference>
<dbReference type="SMART" id="SM00842">
    <property type="entry name" value="FtsA"/>
    <property type="match status" value="1"/>
</dbReference>
<dbReference type="eggNOG" id="COG0849">
    <property type="taxonomic scope" value="Bacteria"/>
</dbReference>
<name>F3QX32_9BACT</name>
<keyword evidence="2 5" id="KW-0132">Cell division</keyword>
<evidence type="ECO:0000256" key="6">
    <source>
        <dbReference type="PIRNR" id="PIRNR003101"/>
    </source>
</evidence>
<dbReference type="PIRSF" id="PIRSF003101">
    <property type="entry name" value="FtsA"/>
    <property type="match status" value="1"/>
</dbReference>
<comment type="caution">
    <text evidence="8">The sequence shown here is derived from an EMBL/GenBank/DDBJ whole genome shotgun (WGS) entry which is preliminary data.</text>
</comment>
<protein>
    <recommendedName>
        <fullName evidence="5 6">Cell division protein FtsA</fullName>
    </recommendedName>
</protein>
<dbReference type="HAMAP" id="MF_02033">
    <property type="entry name" value="FtsA"/>
    <property type="match status" value="1"/>
</dbReference>
<dbReference type="Gene3D" id="3.30.420.40">
    <property type="match status" value="2"/>
</dbReference>
<evidence type="ECO:0000256" key="1">
    <source>
        <dbReference type="ARBA" id="ARBA00022475"/>
    </source>
</evidence>
<dbReference type="NCBIfam" id="TIGR01174">
    <property type="entry name" value="ftsA"/>
    <property type="match status" value="1"/>
</dbReference>
<dbReference type="PANTHER" id="PTHR32432">
    <property type="entry name" value="CELL DIVISION PROTEIN FTSA-RELATED"/>
    <property type="match status" value="1"/>
</dbReference>
<gene>
    <name evidence="5" type="primary">ftsA</name>
    <name evidence="8" type="ORF">HMPREF9442_02766</name>
</gene>
<keyword evidence="1 5" id="KW-1003">Cell membrane</keyword>
<comment type="similarity">
    <text evidence="5 6">Belongs to the FtsA/MreB family.</text>
</comment>
<dbReference type="GeneID" id="98398278"/>